<protein>
    <recommendedName>
        <fullName evidence="1">DUF547 domain-containing protein</fullName>
    </recommendedName>
</protein>
<dbReference type="PANTHER" id="PTHR46361">
    <property type="entry name" value="ELECTRON CARRIER/ PROTEIN DISULFIDE OXIDOREDUCTASE"/>
    <property type="match status" value="1"/>
</dbReference>
<dbReference type="Pfam" id="PF04784">
    <property type="entry name" value="DUF547"/>
    <property type="match status" value="1"/>
</dbReference>
<dbReference type="AlphaFoldDB" id="A0A7S2BSH5"/>
<gene>
    <name evidence="2" type="ORF">DSPE1174_LOCUS9739</name>
</gene>
<dbReference type="InterPro" id="IPR006869">
    <property type="entry name" value="DUF547"/>
</dbReference>
<evidence type="ECO:0000259" key="1">
    <source>
        <dbReference type="Pfam" id="PF04784"/>
    </source>
</evidence>
<reference evidence="2" key="1">
    <citation type="submission" date="2021-01" db="EMBL/GenBank/DDBJ databases">
        <authorList>
            <person name="Corre E."/>
            <person name="Pelletier E."/>
            <person name="Niang G."/>
            <person name="Scheremetjew M."/>
            <person name="Finn R."/>
            <person name="Kale V."/>
            <person name="Holt S."/>
            <person name="Cochrane G."/>
            <person name="Meng A."/>
            <person name="Brown T."/>
            <person name="Cohen L."/>
        </authorList>
    </citation>
    <scope>NUCLEOTIDE SEQUENCE</scope>
    <source>
        <strain evidence="2">CCMP1381</strain>
    </source>
</reference>
<accession>A0A7S2BSH5</accession>
<sequence length="274" mass="30604">MCPPPPVFSEEDLRTAAHHLCSLMEGLTSQVFSIRTSDDLVAFLNAVAILRHLNLSPLSSDPPCATAFFLNLYHTLITHATLVFGPPNGIRQISKFISRMSYEVSGDVVSVAELESNVMRAPMPPPDLAFMKLLLPRAGSPYAFRMRTPEVRLNFAMNNGMIPELRSVVIYRRGCLEAQLEATTGGYLRSQVNMPRPYTRRVVLLPKVLQWYKEDVGSSNLEILTYVKKYLGPELKEGLGQVLDGSGFGSGKIKCRFRDIATRMSFLYCVVEEP</sequence>
<dbReference type="PANTHER" id="PTHR46361:SF3">
    <property type="entry name" value="ELECTRON CARRIER_ PROTEIN DISULFIDE OXIDOREDUCTASE"/>
    <property type="match status" value="1"/>
</dbReference>
<name>A0A7S2BSH5_9STRA</name>
<organism evidence="2">
    <name type="scientific">Octactis speculum</name>
    <dbReference type="NCBI Taxonomy" id="3111310"/>
    <lineage>
        <taxon>Eukaryota</taxon>
        <taxon>Sar</taxon>
        <taxon>Stramenopiles</taxon>
        <taxon>Ochrophyta</taxon>
        <taxon>Dictyochophyceae</taxon>
        <taxon>Dictyochales</taxon>
        <taxon>Dictyochaceae</taxon>
        <taxon>Octactis</taxon>
    </lineage>
</organism>
<proteinExistence type="predicted"/>
<dbReference type="EMBL" id="HBGS01018612">
    <property type="protein sequence ID" value="CAD9405574.1"/>
    <property type="molecule type" value="Transcribed_RNA"/>
</dbReference>
<feature type="domain" description="DUF547" evidence="1">
    <location>
        <begin position="66"/>
        <end position="187"/>
    </location>
</feature>
<evidence type="ECO:0000313" key="2">
    <source>
        <dbReference type="EMBL" id="CAD9405574.1"/>
    </source>
</evidence>